<proteinExistence type="inferred from homology"/>
<feature type="domain" description="Roadblock/LAMTOR2" evidence="3">
    <location>
        <begin position="9"/>
        <end position="97"/>
    </location>
</feature>
<dbReference type="SMART" id="SM00960">
    <property type="entry name" value="Robl_LC7"/>
    <property type="match status" value="1"/>
</dbReference>
<sequence length="127" mass="13432">MAMLRIHALVKVLSQANTGGVVSTLLLNSEGVLMAYAGYAEREAKTTAALLSSVWGLNEQEGKGGLHEDRLRQVIVELEEGCVLITPVAGLLLCLCASKEVDAGMIRAKAHALTLHLEGPLLQIGNS</sequence>
<dbReference type="InParanoid" id="A0A1V9XZI4"/>
<comment type="caution">
    <text evidence="4">The sequence shown here is derived from an EMBL/GenBank/DDBJ whole genome shotgun (WGS) entry which is preliminary data.</text>
</comment>
<dbReference type="Gene3D" id="3.30.450.30">
    <property type="entry name" value="Dynein light chain 2a, cytoplasmic"/>
    <property type="match status" value="1"/>
</dbReference>
<dbReference type="OrthoDB" id="271745at2759"/>
<name>A0A1V9XZI4_9ACAR</name>
<dbReference type="GO" id="GO:0005737">
    <property type="term" value="C:cytoplasm"/>
    <property type="evidence" value="ECO:0007669"/>
    <property type="project" value="UniProtKB-ARBA"/>
</dbReference>
<dbReference type="GO" id="GO:0060090">
    <property type="term" value="F:molecular adaptor activity"/>
    <property type="evidence" value="ECO:0007669"/>
    <property type="project" value="InterPro"/>
</dbReference>
<keyword evidence="5" id="KW-1185">Reference proteome</keyword>
<dbReference type="PANTHER" id="PTHR13323">
    <property type="entry name" value="LATE ENDOSOMAL/LYSOSOMAL MP1 INTERACTING PROTEIN"/>
    <property type="match status" value="1"/>
</dbReference>
<gene>
    <name evidence="4" type="ORF">BIW11_06098</name>
</gene>
<dbReference type="EMBL" id="MNPL01001693">
    <property type="protein sequence ID" value="OQR78906.1"/>
    <property type="molecule type" value="Genomic_DNA"/>
</dbReference>
<accession>A0A1V9XZI4</accession>
<protein>
    <recommendedName>
        <fullName evidence="2">Ragulator complex protein LAMTOR2 homolog</fullName>
    </recommendedName>
</protein>
<evidence type="ECO:0000313" key="5">
    <source>
        <dbReference type="Proteomes" id="UP000192247"/>
    </source>
</evidence>
<evidence type="ECO:0000259" key="3">
    <source>
        <dbReference type="SMART" id="SM00960"/>
    </source>
</evidence>
<dbReference type="SUPFAM" id="SSF103196">
    <property type="entry name" value="Roadblock/LC7 domain"/>
    <property type="match status" value="1"/>
</dbReference>
<evidence type="ECO:0000256" key="2">
    <source>
        <dbReference type="ARBA" id="ARBA00072715"/>
    </source>
</evidence>
<dbReference type="Pfam" id="PF03259">
    <property type="entry name" value="Robl_LC7"/>
    <property type="match status" value="1"/>
</dbReference>
<dbReference type="STRING" id="418985.A0A1V9XZI4"/>
<dbReference type="FunCoup" id="A0A1V9XZI4">
    <property type="interactions" value="399"/>
</dbReference>
<organism evidence="4 5">
    <name type="scientific">Tropilaelaps mercedesae</name>
    <dbReference type="NCBI Taxonomy" id="418985"/>
    <lineage>
        <taxon>Eukaryota</taxon>
        <taxon>Metazoa</taxon>
        <taxon>Ecdysozoa</taxon>
        <taxon>Arthropoda</taxon>
        <taxon>Chelicerata</taxon>
        <taxon>Arachnida</taxon>
        <taxon>Acari</taxon>
        <taxon>Parasitiformes</taxon>
        <taxon>Mesostigmata</taxon>
        <taxon>Gamasina</taxon>
        <taxon>Dermanyssoidea</taxon>
        <taxon>Laelapidae</taxon>
        <taxon>Tropilaelaps</taxon>
    </lineage>
</organism>
<dbReference type="InterPro" id="IPR037587">
    <property type="entry name" value="LAMTOR2-like"/>
</dbReference>
<dbReference type="GO" id="GO:0005085">
    <property type="term" value="F:guanyl-nucleotide exchange factor activity"/>
    <property type="evidence" value="ECO:0007669"/>
    <property type="project" value="InterPro"/>
</dbReference>
<dbReference type="AlphaFoldDB" id="A0A1V9XZI4"/>
<evidence type="ECO:0000313" key="4">
    <source>
        <dbReference type="EMBL" id="OQR78906.1"/>
    </source>
</evidence>
<dbReference type="Proteomes" id="UP000192247">
    <property type="component" value="Unassembled WGS sequence"/>
</dbReference>
<evidence type="ECO:0000256" key="1">
    <source>
        <dbReference type="ARBA" id="ARBA00007191"/>
    </source>
</evidence>
<dbReference type="InterPro" id="IPR004942">
    <property type="entry name" value="Roadblock/LAMTOR2_dom"/>
</dbReference>
<dbReference type="FunFam" id="3.30.450.30:FF:000004">
    <property type="entry name" value="ragulator complex protein LAMTOR2"/>
    <property type="match status" value="1"/>
</dbReference>
<dbReference type="GO" id="GO:0032008">
    <property type="term" value="P:positive regulation of TOR signaling"/>
    <property type="evidence" value="ECO:0007669"/>
    <property type="project" value="InterPro"/>
</dbReference>
<reference evidence="4 5" key="1">
    <citation type="journal article" date="2017" name="Gigascience">
        <title>Draft genome of the honey bee ectoparasitic mite, Tropilaelaps mercedesae, is shaped by the parasitic life history.</title>
        <authorList>
            <person name="Dong X."/>
            <person name="Armstrong S.D."/>
            <person name="Xia D."/>
            <person name="Makepeace B.L."/>
            <person name="Darby A.C."/>
            <person name="Kadowaki T."/>
        </authorList>
    </citation>
    <scope>NUCLEOTIDE SEQUENCE [LARGE SCALE GENOMIC DNA]</scope>
    <source>
        <strain evidence="4">Wuxi-XJTLU</strain>
    </source>
</reference>
<comment type="similarity">
    <text evidence="1">Belongs to the GAMAD family.</text>
</comment>